<reference evidence="2 3" key="1">
    <citation type="submission" date="2019-07" db="EMBL/GenBank/DDBJ databases">
        <title>Whole genome shotgun sequence of Deinococcus cellulosilyticus NBRC 106333.</title>
        <authorList>
            <person name="Hosoyama A."/>
            <person name="Uohara A."/>
            <person name="Ohji S."/>
            <person name="Ichikawa N."/>
        </authorList>
    </citation>
    <scope>NUCLEOTIDE SEQUENCE [LARGE SCALE GENOMIC DNA]</scope>
    <source>
        <strain evidence="2 3">NBRC 106333</strain>
    </source>
</reference>
<dbReference type="Proteomes" id="UP000321306">
    <property type="component" value="Unassembled WGS sequence"/>
</dbReference>
<comment type="caution">
    <text evidence="2">The sequence shown here is derived from an EMBL/GenBank/DDBJ whole genome shotgun (WGS) entry which is preliminary data.</text>
</comment>
<keyword evidence="1" id="KW-0472">Membrane</keyword>
<gene>
    <name evidence="2" type="ORF">DC3_54100</name>
</gene>
<protein>
    <submittedName>
        <fullName evidence="2">Uncharacterized protein</fullName>
    </submittedName>
</protein>
<keyword evidence="3" id="KW-1185">Reference proteome</keyword>
<keyword evidence="1" id="KW-1133">Transmembrane helix</keyword>
<dbReference type="RefSeq" id="WP_146890980.1">
    <property type="nucleotide sequence ID" value="NZ_BJXB01000043.1"/>
</dbReference>
<name>A0A511NAB8_DEIC1</name>
<dbReference type="EMBL" id="BJXB01000043">
    <property type="protein sequence ID" value="GEM49775.1"/>
    <property type="molecule type" value="Genomic_DNA"/>
</dbReference>
<evidence type="ECO:0000313" key="3">
    <source>
        <dbReference type="Proteomes" id="UP000321306"/>
    </source>
</evidence>
<sequence>MNKTVALQFLSAFFGLMLLGVVLIVAQLTLLRTSKASRWQRICEEKGWTLKHHPTFRPPWQVTSPHWTVWFHEPLSEDQPTRLVFEAPLPVQGIRLLMVHEDQYQWPTDPQAVANLQNIYPEVVPLEVVELQTRVGRFMVHLHPEALRQDALGALRGVLETLSSQKVQVVVNENDNVQIVMLDVEWEKPQVFGLIHGGEALITLLRGLEAGKM</sequence>
<dbReference type="AlphaFoldDB" id="A0A511NAB8"/>
<organism evidence="2 3">
    <name type="scientific">Deinococcus cellulosilyticus (strain DSM 18568 / NBRC 106333 / KACC 11606 / 5516J-15)</name>
    <dbReference type="NCBI Taxonomy" id="1223518"/>
    <lineage>
        <taxon>Bacteria</taxon>
        <taxon>Thermotogati</taxon>
        <taxon>Deinococcota</taxon>
        <taxon>Deinococci</taxon>
        <taxon>Deinococcales</taxon>
        <taxon>Deinococcaceae</taxon>
        <taxon>Deinococcus</taxon>
    </lineage>
</organism>
<evidence type="ECO:0000313" key="2">
    <source>
        <dbReference type="EMBL" id="GEM49775.1"/>
    </source>
</evidence>
<proteinExistence type="predicted"/>
<accession>A0A511NAB8</accession>
<keyword evidence="1" id="KW-0812">Transmembrane</keyword>
<evidence type="ECO:0000256" key="1">
    <source>
        <dbReference type="SAM" id="Phobius"/>
    </source>
</evidence>
<feature type="transmembrane region" description="Helical" evidence="1">
    <location>
        <begin position="6"/>
        <end position="31"/>
    </location>
</feature>